<dbReference type="SUPFAM" id="SSF46557">
    <property type="entry name" value="GreA transcript cleavage protein, N-terminal domain"/>
    <property type="match status" value="1"/>
</dbReference>
<dbReference type="FunFam" id="1.10.287.180:FF:000001">
    <property type="entry name" value="Transcription elongation factor GreA"/>
    <property type="match status" value="1"/>
</dbReference>
<dbReference type="InterPro" id="IPR006359">
    <property type="entry name" value="Tscrpt_elong_fac_GreA"/>
</dbReference>
<dbReference type="GO" id="GO:0070063">
    <property type="term" value="F:RNA polymerase binding"/>
    <property type="evidence" value="ECO:0007669"/>
    <property type="project" value="InterPro"/>
</dbReference>
<keyword evidence="13" id="KW-1185">Reference proteome</keyword>
<keyword evidence="4 8" id="KW-0238">DNA-binding</keyword>
<organism evidence="12 13">
    <name type="scientific">Actinomarinicola tropica</name>
    <dbReference type="NCBI Taxonomy" id="2789776"/>
    <lineage>
        <taxon>Bacteria</taxon>
        <taxon>Bacillati</taxon>
        <taxon>Actinomycetota</taxon>
        <taxon>Acidimicrobiia</taxon>
        <taxon>Acidimicrobiales</taxon>
        <taxon>Iamiaceae</taxon>
        <taxon>Actinomarinicola</taxon>
    </lineage>
</organism>
<dbReference type="InterPro" id="IPR001437">
    <property type="entry name" value="Tscrpt_elong_fac_GreA/B_C"/>
</dbReference>
<comment type="similarity">
    <text evidence="1 8 9">Belongs to the GreA/GreB family.</text>
</comment>
<dbReference type="PANTHER" id="PTHR30437">
    <property type="entry name" value="TRANSCRIPTION ELONGATION FACTOR GREA"/>
    <property type="match status" value="1"/>
</dbReference>
<dbReference type="PROSITE" id="PS00830">
    <property type="entry name" value="GREAB_2"/>
    <property type="match status" value="1"/>
</dbReference>
<comment type="function">
    <text evidence="6 8 9">Necessary for efficient RNA polymerase transcription elongation past template-encoded arresting sites. The arresting sites in DNA have the property of trapping a certain fraction of elongating RNA polymerases that pass through, resulting in locked ternary complexes. Cleavage of the nascent transcript by cleavage factors such as GreA or GreB allows the resumption of elongation from the new 3'terminus. GreA releases sequences of 2 to 3 nucleotides.</text>
</comment>
<dbReference type="KEGG" id="atq:GH723_05985"/>
<dbReference type="HAMAP" id="MF_00105">
    <property type="entry name" value="GreA_GreB"/>
    <property type="match status" value="1"/>
</dbReference>
<evidence type="ECO:0000256" key="1">
    <source>
        <dbReference type="ARBA" id="ARBA00008213"/>
    </source>
</evidence>
<dbReference type="PANTHER" id="PTHR30437:SF4">
    <property type="entry name" value="TRANSCRIPTION ELONGATION FACTOR GREA"/>
    <property type="match status" value="1"/>
</dbReference>
<dbReference type="GO" id="GO:0003677">
    <property type="term" value="F:DNA binding"/>
    <property type="evidence" value="ECO:0007669"/>
    <property type="project" value="UniProtKB-UniRule"/>
</dbReference>
<name>A0A5Q2RJX2_9ACTN</name>
<evidence type="ECO:0000256" key="7">
    <source>
        <dbReference type="ARBA" id="ARBA00030776"/>
    </source>
</evidence>
<dbReference type="InterPro" id="IPR018151">
    <property type="entry name" value="TF_GreA/GreB_CS"/>
</dbReference>
<proteinExistence type="inferred from homology"/>
<dbReference type="Gene3D" id="3.10.50.30">
    <property type="entry name" value="Transcription elongation factor, GreA/GreB, C-terminal domain"/>
    <property type="match status" value="1"/>
</dbReference>
<evidence type="ECO:0000256" key="9">
    <source>
        <dbReference type="RuleBase" id="RU000556"/>
    </source>
</evidence>
<evidence type="ECO:0000313" key="13">
    <source>
        <dbReference type="Proteomes" id="UP000334019"/>
    </source>
</evidence>
<evidence type="ECO:0000259" key="11">
    <source>
        <dbReference type="Pfam" id="PF03449"/>
    </source>
</evidence>
<dbReference type="GO" id="GO:0003746">
    <property type="term" value="F:translation elongation factor activity"/>
    <property type="evidence" value="ECO:0007669"/>
    <property type="project" value="UniProtKB-KW"/>
</dbReference>
<reference evidence="12 13" key="1">
    <citation type="submission" date="2019-11" db="EMBL/GenBank/DDBJ databases">
        <authorList>
            <person name="He Y."/>
        </authorList>
    </citation>
    <scope>NUCLEOTIDE SEQUENCE [LARGE SCALE GENOMIC DNA]</scope>
    <source>
        <strain evidence="12 13">SCSIO 58843</strain>
    </source>
</reference>
<evidence type="ECO:0000256" key="5">
    <source>
        <dbReference type="ARBA" id="ARBA00023163"/>
    </source>
</evidence>
<evidence type="ECO:0000256" key="8">
    <source>
        <dbReference type="HAMAP-Rule" id="MF_00105"/>
    </source>
</evidence>
<keyword evidence="12" id="KW-0648">Protein biosynthesis</keyword>
<dbReference type="PIRSF" id="PIRSF006092">
    <property type="entry name" value="GreA_GreB"/>
    <property type="match status" value="1"/>
</dbReference>
<dbReference type="InterPro" id="IPR036953">
    <property type="entry name" value="GreA/GreB_C_sf"/>
</dbReference>
<dbReference type="Pfam" id="PF03449">
    <property type="entry name" value="GreA_GreB_N"/>
    <property type="match status" value="1"/>
</dbReference>
<protein>
    <recommendedName>
        <fullName evidence="2 8">Transcription elongation factor GreA</fullName>
    </recommendedName>
    <alternativeName>
        <fullName evidence="7 8">Transcript cleavage factor GreA</fullName>
    </alternativeName>
</protein>
<dbReference type="InterPro" id="IPR022691">
    <property type="entry name" value="Tscrpt_elong_fac_GreA/B_N"/>
</dbReference>
<evidence type="ECO:0000259" key="10">
    <source>
        <dbReference type="Pfam" id="PF01272"/>
    </source>
</evidence>
<accession>A0A5Q2RJX2</accession>
<dbReference type="Proteomes" id="UP000334019">
    <property type="component" value="Chromosome"/>
</dbReference>
<keyword evidence="3 8" id="KW-0805">Transcription regulation</keyword>
<evidence type="ECO:0000256" key="2">
    <source>
        <dbReference type="ARBA" id="ARBA00013729"/>
    </source>
</evidence>
<keyword evidence="5 8" id="KW-0804">Transcription</keyword>
<keyword evidence="12" id="KW-0251">Elongation factor</keyword>
<dbReference type="Pfam" id="PF01272">
    <property type="entry name" value="GreA_GreB"/>
    <property type="match status" value="1"/>
</dbReference>
<dbReference type="EMBL" id="CP045851">
    <property type="protein sequence ID" value="QGG94696.1"/>
    <property type="molecule type" value="Genomic_DNA"/>
</dbReference>
<dbReference type="InterPro" id="IPR036805">
    <property type="entry name" value="Tscrpt_elong_fac_GreA/B_N_sf"/>
</dbReference>
<dbReference type="Gene3D" id="1.10.287.180">
    <property type="entry name" value="Transcription elongation factor, GreA/GreB, N-terminal domain"/>
    <property type="match status" value="1"/>
</dbReference>
<dbReference type="InterPro" id="IPR028624">
    <property type="entry name" value="Tscrpt_elong_fac_GreA/B"/>
</dbReference>
<evidence type="ECO:0000256" key="6">
    <source>
        <dbReference type="ARBA" id="ARBA00024916"/>
    </source>
</evidence>
<dbReference type="AlphaFoldDB" id="A0A5Q2RJX2"/>
<sequence>MGSGRPVTVLSAVRAVTLSPVATTHHLSQTAFDRLKAEYDDLTTRGRIEIARKIETARELGDLSENGDYHAAKEEQGHMEGRIAHLASMIENAEIVETPAGAEEVHPGSVVALAYEGDDTPERYLIGSIEEQGGELDVISLGSPLGEALLGRKVGDEVQYETPTGATLTVTIHEIDN</sequence>
<dbReference type="InterPro" id="IPR023459">
    <property type="entry name" value="Tscrpt_elong_fac_GreA/B_fam"/>
</dbReference>
<dbReference type="SUPFAM" id="SSF54534">
    <property type="entry name" value="FKBP-like"/>
    <property type="match status" value="1"/>
</dbReference>
<dbReference type="NCBIfam" id="TIGR01462">
    <property type="entry name" value="greA"/>
    <property type="match status" value="1"/>
</dbReference>
<evidence type="ECO:0000313" key="12">
    <source>
        <dbReference type="EMBL" id="QGG94696.1"/>
    </source>
</evidence>
<evidence type="ECO:0000256" key="4">
    <source>
        <dbReference type="ARBA" id="ARBA00023125"/>
    </source>
</evidence>
<dbReference type="GO" id="GO:0006354">
    <property type="term" value="P:DNA-templated transcription elongation"/>
    <property type="evidence" value="ECO:0007669"/>
    <property type="project" value="TreeGrafter"/>
</dbReference>
<dbReference type="GO" id="GO:0032784">
    <property type="term" value="P:regulation of DNA-templated transcription elongation"/>
    <property type="evidence" value="ECO:0007669"/>
    <property type="project" value="UniProtKB-UniRule"/>
</dbReference>
<evidence type="ECO:0000256" key="3">
    <source>
        <dbReference type="ARBA" id="ARBA00023015"/>
    </source>
</evidence>
<feature type="domain" description="Transcription elongation factor GreA/GreB N-terminal" evidence="11">
    <location>
        <begin position="27"/>
        <end position="95"/>
    </location>
</feature>
<gene>
    <name evidence="8 12" type="primary">greA</name>
    <name evidence="12" type="ORF">GH723_05985</name>
</gene>
<feature type="domain" description="Transcription elongation factor GreA/GreB C-terminal" evidence="10">
    <location>
        <begin position="103"/>
        <end position="176"/>
    </location>
</feature>